<dbReference type="Proteomes" id="UP000001194">
    <property type="component" value="Unassembled WGS sequence"/>
</dbReference>
<evidence type="ECO:0000313" key="2">
    <source>
        <dbReference type="EMBL" id="EDR06828.1"/>
    </source>
</evidence>
<sequence>MFYVVHSPLDLPSLHSITHCPLPSIIRCMFVCSTHPTFYSFLFFSFLDLSAVLVIYHRSKMDYLILEAFQTLSFKNDLTTILKRLFLGLSTHLLDSTNLEGVQITMLGTRG</sequence>
<dbReference type="HOGENOM" id="CLU_2158860_0_0_1"/>
<dbReference type="AlphaFoldDB" id="B0DFA7"/>
<evidence type="ECO:0000256" key="1">
    <source>
        <dbReference type="SAM" id="Phobius"/>
    </source>
</evidence>
<protein>
    <submittedName>
        <fullName evidence="2">Predicted protein</fullName>
    </submittedName>
</protein>
<dbReference type="GeneID" id="6078136"/>
<dbReference type="EMBL" id="DS547107">
    <property type="protein sequence ID" value="EDR06828.1"/>
    <property type="molecule type" value="Genomic_DNA"/>
</dbReference>
<reference evidence="2 3" key="1">
    <citation type="journal article" date="2008" name="Nature">
        <title>The genome of Laccaria bicolor provides insights into mycorrhizal symbiosis.</title>
        <authorList>
            <person name="Martin F."/>
            <person name="Aerts A."/>
            <person name="Ahren D."/>
            <person name="Brun A."/>
            <person name="Danchin E.G.J."/>
            <person name="Duchaussoy F."/>
            <person name="Gibon J."/>
            <person name="Kohler A."/>
            <person name="Lindquist E."/>
            <person name="Pereda V."/>
            <person name="Salamov A."/>
            <person name="Shapiro H.J."/>
            <person name="Wuyts J."/>
            <person name="Blaudez D."/>
            <person name="Buee M."/>
            <person name="Brokstein P."/>
            <person name="Canbaeck B."/>
            <person name="Cohen D."/>
            <person name="Courty P.E."/>
            <person name="Coutinho P.M."/>
            <person name="Delaruelle C."/>
            <person name="Detter J.C."/>
            <person name="Deveau A."/>
            <person name="DiFazio S."/>
            <person name="Duplessis S."/>
            <person name="Fraissinet-Tachet L."/>
            <person name="Lucic E."/>
            <person name="Frey-Klett P."/>
            <person name="Fourrey C."/>
            <person name="Feussner I."/>
            <person name="Gay G."/>
            <person name="Grimwood J."/>
            <person name="Hoegger P.J."/>
            <person name="Jain P."/>
            <person name="Kilaru S."/>
            <person name="Labbe J."/>
            <person name="Lin Y.C."/>
            <person name="Legue V."/>
            <person name="Le Tacon F."/>
            <person name="Marmeisse R."/>
            <person name="Melayah D."/>
            <person name="Montanini B."/>
            <person name="Muratet M."/>
            <person name="Nehls U."/>
            <person name="Niculita-Hirzel H."/>
            <person name="Oudot-Le Secq M.P."/>
            <person name="Peter M."/>
            <person name="Quesneville H."/>
            <person name="Rajashekar B."/>
            <person name="Reich M."/>
            <person name="Rouhier N."/>
            <person name="Schmutz J."/>
            <person name="Yin T."/>
            <person name="Chalot M."/>
            <person name="Henrissat B."/>
            <person name="Kuees U."/>
            <person name="Lucas S."/>
            <person name="Van de Peer Y."/>
            <person name="Podila G.K."/>
            <person name="Polle A."/>
            <person name="Pukkila P.J."/>
            <person name="Richardson P.M."/>
            <person name="Rouze P."/>
            <person name="Sanders I.R."/>
            <person name="Stajich J.E."/>
            <person name="Tunlid A."/>
            <person name="Tuskan G."/>
            <person name="Grigoriev I.V."/>
        </authorList>
    </citation>
    <scope>NUCLEOTIDE SEQUENCE [LARGE SCALE GENOMIC DNA]</scope>
    <source>
        <strain evidence="3">S238N-H82 / ATCC MYA-4686</strain>
    </source>
</reference>
<dbReference type="KEGG" id="lbc:LACBIDRAFT_299729"/>
<name>B0DFA7_LACBS</name>
<keyword evidence="1" id="KW-0812">Transmembrane</keyword>
<keyword evidence="1" id="KW-0472">Membrane</keyword>
<organism evidence="3">
    <name type="scientific">Laccaria bicolor (strain S238N-H82 / ATCC MYA-4686)</name>
    <name type="common">Bicoloured deceiver</name>
    <name type="synonym">Laccaria laccata var. bicolor</name>
    <dbReference type="NCBI Taxonomy" id="486041"/>
    <lineage>
        <taxon>Eukaryota</taxon>
        <taxon>Fungi</taxon>
        <taxon>Dikarya</taxon>
        <taxon>Basidiomycota</taxon>
        <taxon>Agaricomycotina</taxon>
        <taxon>Agaricomycetes</taxon>
        <taxon>Agaricomycetidae</taxon>
        <taxon>Agaricales</taxon>
        <taxon>Agaricineae</taxon>
        <taxon>Hydnangiaceae</taxon>
        <taxon>Laccaria</taxon>
    </lineage>
</organism>
<evidence type="ECO:0000313" key="3">
    <source>
        <dbReference type="Proteomes" id="UP000001194"/>
    </source>
</evidence>
<keyword evidence="3" id="KW-1185">Reference proteome</keyword>
<gene>
    <name evidence="2" type="ORF">LACBIDRAFT_299729</name>
</gene>
<accession>B0DFA7</accession>
<dbReference type="InParanoid" id="B0DFA7"/>
<keyword evidence="1" id="KW-1133">Transmembrane helix</keyword>
<proteinExistence type="predicted"/>
<feature type="transmembrane region" description="Helical" evidence="1">
    <location>
        <begin position="38"/>
        <end position="56"/>
    </location>
</feature>
<dbReference type="RefSeq" id="XP_001882675.1">
    <property type="nucleotide sequence ID" value="XM_001882640.1"/>
</dbReference>